<sequence>MVLMKYFIYLFGLLLLSYGGAFANEKHASTFETESERIEYLALNYPAKAIELYKRNANKLLITDNAKTVFFIIMCLLLPVACMTLL</sequence>
<keyword evidence="2" id="KW-0732">Signal</keyword>
<dbReference type="EMBL" id="KF724688">
    <property type="protein sequence ID" value="AHX39813.1"/>
    <property type="molecule type" value="Genomic_DNA"/>
</dbReference>
<reference evidence="3" key="1">
    <citation type="journal article" date="2014" name="Science">
        <title>Marine tubeworm metamorphosis induced by arrays of bacterial phage tail-like structures.</title>
        <authorList>
            <person name="Shikuma N.J."/>
            <person name="Pilhofer M."/>
            <person name="Weiss G.L."/>
            <person name="Hadfield M.G."/>
            <person name="Jensen G.J."/>
            <person name="Newman D.K."/>
        </authorList>
    </citation>
    <scope>NUCLEOTIDE SEQUENCE</scope>
    <source>
        <strain evidence="3">HI1</strain>
    </source>
</reference>
<evidence type="ECO:0000313" key="3">
    <source>
        <dbReference type="EMBL" id="AHX39813.1"/>
    </source>
</evidence>
<evidence type="ECO:0000256" key="2">
    <source>
        <dbReference type="SAM" id="SignalP"/>
    </source>
</evidence>
<organism evidence="3">
    <name type="scientific">Pseudoalteromonas luteoviolacea</name>
    <dbReference type="NCBI Taxonomy" id="43657"/>
    <lineage>
        <taxon>Bacteria</taxon>
        <taxon>Pseudomonadati</taxon>
        <taxon>Pseudomonadota</taxon>
        <taxon>Gammaproteobacteria</taxon>
        <taxon>Alteromonadales</taxon>
        <taxon>Pseudoalteromonadaceae</taxon>
        <taxon>Pseudoalteromonas</taxon>
    </lineage>
</organism>
<proteinExistence type="predicted"/>
<keyword evidence="1" id="KW-0812">Transmembrane</keyword>
<accession>A0A023PZZ1</accession>
<keyword evidence="1" id="KW-1133">Transmembrane helix</keyword>
<evidence type="ECO:0000256" key="1">
    <source>
        <dbReference type="SAM" id="Phobius"/>
    </source>
</evidence>
<protein>
    <submittedName>
        <fullName evidence="3">Uncharacterized protein</fullName>
    </submittedName>
</protein>
<feature type="chain" id="PRO_5001524858" evidence="2">
    <location>
        <begin position="24"/>
        <end position="86"/>
    </location>
</feature>
<dbReference type="AlphaFoldDB" id="A0A023PZZ1"/>
<name>A0A023PZZ1_9GAMM</name>
<feature type="transmembrane region" description="Helical" evidence="1">
    <location>
        <begin position="68"/>
        <end position="85"/>
    </location>
</feature>
<feature type="signal peptide" evidence="2">
    <location>
        <begin position="1"/>
        <end position="23"/>
    </location>
</feature>
<keyword evidence="1" id="KW-0472">Membrane</keyword>